<sequence>MSAAHQSPADAAPSPGLRAGEAAVSAEPGSPPVVVRASIAQLAERARALAGRGERRILGITGAPGAGKSTLARHLVEALGPETAALVPMDGFHLSDTVLRALGRRDRKGAWDTFDADGYVHLIQRLRSRAEPVVYAPDFDRGIEESVGSALPVPRAIPLIITEGNYLLSDEGSWPRAAALLDETWYLATDDDLRRQRLVARHEEHGKPHDLAVAWTYGSDETNAEVVALGRSRADVVVTIQPA</sequence>
<gene>
    <name evidence="3" type="ORF">CEB94_04540</name>
</gene>
<dbReference type="KEGG" id="shaw:CEB94_04540"/>
<evidence type="ECO:0000313" key="4">
    <source>
        <dbReference type="Proteomes" id="UP000495940"/>
    </source>
</evidence>
<evidence type="ECO:0000256" key="1">
    <source>
        <dbReference type="SAM" id="MobiDB-lite"/>
    </source>
</evidence>
<dbReference type="AlphaFoldDB" id="A0A6G5RRH6"/>
<proteinExistence type="predicted"/>
<name>A0A6G5RRH6_9ACTN</name>
<keyword evidence="3" id="KW-0808">Transferase</keyword>
<dbReference type="Proteomes" id="UP000495940">
    <property type="component" value="Chromosome"/>
</dbReference>
<dbReference type="GO" id="GO:0005524">
    <property type="term" value="F:ATP binding"/>
    <property type="evidence" value="ECO:0007669"/>
    <property type="project" value="InterPro"/>
</dbReference>
<evidence type="ECO:0000313" key="3">
    <source>
        <dbReference type="EMBL" id="QCD60441.1"/>
    </source>
</evidence>
<feature type="region of interest" description="Disordered" evidence="1">
    <location>
        <begin position="1"/>
        <end position="30"/>
    </location>
</feature>
<evidence type="ECO:0000259" key="2">
    <source>
        <dbReference type="Pfam" id="PF00485"/>
    </source>
</evidence>
<dbReference type="Pfam" id="PF00485">
    <property type="entry name" value="PRK"/>
    <property type="match status" value="1"/>
</dbReference>
<accession>A0A6G5RRH6</accession>
<dbReference type="InterPro" id="IPR027417">
    <property type="entry name" value="P-loop_NTPase"/>
</dbReference>
<dbReference type="GO" id="GO:0016301">
    <property type="term" value="F:kinase activity"/>
    <property type="evidence" value="ECO:0007669"/>
    <property type="project" value="UniProtKB-KW"/>
</dbReference>
<dbReference type="EMBL" id="CP021978">
    <property type="protein sequence ID" value="QCD60441.1"/>
    <property type="molecule type" value="Genomic_DNA"/>
</dbReference>
<dbReference type="InterPro" id="IPR006083">
    <property type="entry name" value="PRK/URK"/>
</dbReference>
<dbReference type="NCBIfam" id="NF006743">
    <property type="entry name" value="PRK09270.1-2"/>
    <property type="match status" value="1"/>
</dbReference>
<keyword evidence="4" id="KW-1185">Reference proteome</keyword>
<reference evidence="3 4" key="1">
    <citation type="submission" date="2017-06" db="EMBL/GenBank/DDBJ databases">
        <title>Complete Genome Sequence of Streptomyces hawaiiensis NRRL 15010 and insights into acyldepsipeptides biosynthesis.</title>
        <authorList>
            <person name="Mariita R.M."/>
            <person name="Sello J.K."/>
        </authorList>
    </citation>
    <scope>NUCLEOTIDE SEQUENCE [LARGE SCALE GENOMIC DNA]</scope>
    <source>
        <strain evidence="3 4">ATCC 12236</strain>
    </source>
</reference>
<feature type="domain" description="Phosphoribulokinase/uridine kinase" evidence="2">
    <location>
        <begin position="57"/>
        <end position="119"/>
    </location>
</feature>
<dbReference type="PANTHER" id="PTHR10285">
    <property type="entry name" value="URIDINE KINASE"/>
    <property type="match status" value="1"/>
</dbReference>
<keyword evidence="3" id="KW-0418">Kinase</keyword>
<protein>
    <submittedName>
        <fullName evidence="3">Nucleoside/nucleotide kinase family protein</fullName>
    </submittedName>
</protein>
<dbReference type="Gene3D" id="3.40.50.300">
    <property type="entry name" value="P-loop containing nucleotide triphosphate hydrolases"/>
    <property type="match status" value="2"/>
</dbReference>
<organism evidence="3 4">
    <name type="scientific">Streptomyces hawaiiensis</name>
    <dbReference type="NCBI Taxonomy" id="67305"/>
    <lineage>
        <taxon>Bacteria</taxon>
        <taxon>Bacillati</taxon>
        <taxon>Actinomycetota</taxon>
        <taxon>Actinomycetes</taxon>
        <taxon>Kitasatosporales</taxon>
        <taxon>Streptomycetaceae</taxon>
        <taxon>Streptomyces</taxon>
    </lineage>
</organism>
<dbReference type="SUPFAM" id="SSF52540">
    <property type="entry name" value="P-loop containing nucleoside triphosphate hydrolases"/>
    <property type="match status" value="1"/>
</dbReference>